<dbReference type="Gene3D" id="3.40.50.2000">
    <property type="entry name" value="Glycogen Phosphorylase B"/>
    <property type="match status" value="2"/>
</dbReference>
<evidence type="ECO:0000313" key="2">
    <source>
        <dbReference type="Proteomes" id="UP000283369"/>
    </source>
</evidence>
<dbReference type="GO" id="GO:0016757">
    <property type="term" value="F:glycosyltransferase activity"/>
    <property type="evidence" value="ECO:0007669"/>
    <property type="project" value="InterPro"/>
</dbReference>
<dbReference type="Pfam" id="PF13439">
    <property type="entry name" value="Glyco_transf_4"/>
    <property type="match status" value="1"/>
</dbReference>
<dbReference type="SUPFAM" id="SSF53756">
    <property type="entry name" value="UDP-Glycosyltransferase/glycogen phosphorylase"/>
    <property type="match status" value="1"/>
</dbReference>
<organism evidence="1 2">
    <name type="scientific">Bacteroides xylanisolvens</name>
    <dbReference type="NCBI Taxonomy" id="371601"/>
    <lineage>
        <taxon>Bacteria</taxon>
        <taxon>Pseudomonadati</taxon>
        <taxon>Bacteroidota</taxon>
        <taxon>Bacteroidia</taxon>
        <taxon>Bacteroidales</taxon>
        <taxon>Bacteroidaceae</taxon>
        <taxon>Bacteroides</taxon>
    </lineage>
</organism>
<dbReference type="InterPro" id="IPR028098">
    <property type="entry name" value="Glyco_trans_4-like_N"/>
</dbReference>
<dbReference type="RefSeq" id="WP_087320846.1">
    <property type="nucleotide sequence ID" value="NZ_JAIWWH010000031.1"/>
</dbReference>
<dbReference type="EMBL" id="QRYV01000010">
    <property type="protein sequence ID" value="RGV17484.1"/>
    <property type="molecule type" value="Genomic_DNA"/>
</dbReference>
<comment type="caution">
    <text evidence="1">The sequence shown here is derived from an EMBL/GenBank/DDBJ whole genome shotgun (WGS) entry which is preliminary data.</text>
</comment>
<dbReference type="AlphaFoldDB" id="A0A1Y4VU85"/>
<dbReference type="PANTHER" id="PTHR12526:SF630">
    <property type="entry name" value="GLYCOSYLTRANSFERASE"/>
    <property type="match status" value="1"/>
</dbReference>
<gene>
    <name evidence="1" type="ORF">DWW25_05805</name>
</gene>
<sequence>MKHILFIAYNLVGGGAEKALVELLRHFDYSRYEVTLCLLYNEGVYIDEISAKVKVIVLYDRHDKFHQKSFRKYEKHNNSFWLAMQIWKKTPRWRYDAIISFLEGYPLLFHSFITLKGKKNITWVHCDLYSFHWTASYFNTKVKAEIDCYRKMDKIVFVSRLALVNFDRLYKIDVTKSCIYNVVDSAHIRSLSVSEEARHFPKKSLVITAIGSLKEVKGFDKLIRVGKLLKDDGYSFLIQIIGTGDDLDDLITLRDDLGLKENIQFLGFMKNPFGYLKHSDIFISTSLSEGLSLVICEALILGVPVVATKTAGAMDLLDNSKYGILVEHDIPSIYQGVKMLLDDSELRRQYVERAQERAKMFDVQKVLDQVYDLLE</sequence>
<dbReference type="CDD" id="cd03811">
    <property type="entry name" value="GT4_GT28_WabH-like"/>
    <property type="match status" value="1"/>
</dbReference>
<dbReference type="Proteomes" id="UP000283369">
    <property type="component" value="Unassembled WGS sequence"/>
</dbReference>
<dbReference type="InterPro" id="IPR001296">
    <property type="entry name" value="Glyco_trans_1"/>
</dbReference>
<keyword evidence="1" id="KW-0808">Transferase</keyword>
<reference evidence="1 2" key="1">
    <citation type="submission" date="2018-08" db="EMBL/GenBank/DDBJ databases">
        <title>A genome reference for cultivated species of the human gut microbiota.</title>
        <authorList>
            <person name="Zou Y."/>
            <person name="Xue W."/>
            <person name="Luo G."/>
        </authorList>
    </citation>
    <scope>NUCLEOTIDE SEQUENCE [LARGE SCALE GENOMIC DNA]</scope>
    <source>
        <strain evidence="1 2">AF14-7</strain>
    </source>
</reference>
<protein>
    <submittedName>
        <fullName evidence="1">Glycosyltransferase</fullName>
    </submittedName>
</protein>
<dbReference type="Pfam" id="PF00534">
    <property type="entry name" value="Glycos_transf_1"/>
    <property type="match status" value="1"/>
</dbReference>
<dbReference type="PANTHER" id="PTHR12526">
    <property type="entry name" value="GLYCOSYLTRANSFERASE"/>
    <property type="match status" value="1"/>
</dbReference>
<proteinExistence type="predicted"/>
<evidence type="ECO:0000313" key="1">
    <source>
        <dbReference type="EMBL" id="RGV17484.1"/>
    </source>
</evidence>
<name>A0A1Y4VU85_9BACE</name>
<accession>A0A1Y4VU85</accession>